<gene>
    <name evidence="3" type="ORF">PECUL_23A004667</name>
</gene>
<dbReference type="GO" id="GO:0032588">
    <property type="term" value="C:trans-Golgi network membrane"/>
    <property type="evidence" value="ECO:0007669"/>
    <property type="project" value="TreeGrafter"/>
</dbReference>
<proteinExistence type="predicted"/>
<sequence>MVAPDYSQKTENMEKKALETVIGAGVSTQPNMSLAEANLTMPSDEPSSPAPRLPRRSASGKAHPQTSGKLETPDLQKKSKTAGFCDVDLAIEPEPKGLEGVRNTDLIEMECELEPQKKNKHFTNGFADSTEELILCDNEQYKTGRGGQVMQLVNLKNTSDEHCRKNYGGTCLCQECVQNYCANNVQQPEKKEGEKAVDLSCTDNDSLKSDMDRSRSGSERSKCANSSEGENMSSKYEDTQVTLLYPDKSKPPDSITRLSNAGLYEPSEDQTKMSETKNCEEKQDVGPQTVYPNVCVQRQCSENNTKQFHCVKVDVDKGEHEQVPLLESQQSTVETIYNGQDCFKCKSSCVKIVVSFLISVLIFPAFLYVTYRWLPFDAPKMPDIPTRLVYTLRCGAFASFPIVLGVMIHGISRTCVSSFDPFKPQEREVKIHRRFVKQSTFLFVLYFFNLSVLATYLPQDYLKCIPLLTGLFALSQLIYWLSFAVGRSFRGFGYGMTFLPMLVMMLCNLYFMFIVEPEKMLFYGAPKESTKTGQNK</sequence>
<protein>
    <submittedName>
        <fullName evidence="3">Transmembrane 79</fullName>
    </submittedName>
</protein>
<feature type="compositionally biased region" description="Polar residues" evidence="1">
    <location>
        <begin position="223"/>
        <end position="238"/>
    </location>
</feature>
<keyword evidence="2 3" id="KW-0812">Transmembrane</keyword>
<feature type="compositionally biased region" description="Basic and acidic residues" evidence="1">
    <location>
        <begin position="205"/>
        <end position="222"/>
    </location>
</feature>
<feature type="transmembrane region" description="Helical" evidence="2">
    <location>
        <begin position="465"/>
        <end position="485"/>
    </location>
</feature>
<keyword evidence="2" id="KW-0472">Membrane</keyword>
<dbReference type="AlphaFoldDB" id="A0AAD1TH68"/>
<feature type="transmembrane region" description="Helical" evidence="2">
    <location>
        <begin position="440"/>
        <end position="459"/>
    </location>
</feature>
<evidence type="ECO:0000313" key="3">
    <source>
        <dbReference type="EMBL" id="CAH2327214.1"/>
    </source>
</evidence>
<feature type="transmembrane region" description="Helical" evidence="2">
    <location>
        <begin position="352"/>
        <end position="371"/>
    </location>
</feature>
<dbReference type="PANTHER" id="PTHR31004:SF1">
    <property type="entry name" value="TRANSMEMBRANE PROTEIN 79"/>
    <property type="match status" value="1"/>
</dbReference>
<keyword evidence="4" id="KW-1185">Reference proteome</keyword>
<feature type="region of interest" description="Disordered" evidence="1">
    <location>
        <begin position="21"/>
        <end position="78"/>
    </location>
</feature>
<dbReference type="EMBL" id="OW240924">
    <property type="protein sequence ID" value="CAH2327214.1"/>
    <property type="molecule type" value="Genomic_DNA"/>
</dbReference>
<feature type="transmembrane region" description="Helical" evidence="2">
    <location>
        <begin position="492"/>
        <end position="513"/>
    </location>
</feature>
<evidence type="ECO:0000256" key="1">
    <source>
        <dbReference type="SAM" id="MobiDB-lite"/>
    </source>
</evidence>
<accession>A0AAD1TH68</accession>
<dbReference type="Proteomes" id="UP001295444">
    <property type="component" value="Chromosome 13"/>
</dbReference>
<feature type="compositionally biased region" description="Basic and acidic residues" evidence="1">
    <location>
        <begin position="188"/>
        <end position="197"/>
    </location>
</feature>
<evidence type="ECO:0000256" key="2">
    <source>
        <dbReference type="SAM" id="Phobius"/>
    </source>
</evidence>
<dbReference type="PANTHER" id="PTHR31004">
    <property type="entry name" value="TRANSMEMBRANE PROTEIN 79"/>
    <property type="match status" value="1"/>
</dbReference>
<keyword evidence="2" id="KW-1133">Transmembrane helix</keyword>
<feature type="region of interest" description="Disordered" evidence="1">
    <location>
        <begin position="188"/>
        <end position="238"/>
    </location>
</feature>
<reference evidence="3" key="1">
    <citation type="submission" date="2022-03" db="EMBL/GenBank/DDBJ databases">
        <authorList>
            <person name="Alioto T."/>
            <person name="Alioto T."/>
            <person name="Gomez Garrido J."/>
        </authorList>
    </citation>
    <scope>NUCLEOTIDE SEQUENCE</scope>
</reference>
<evidence type="ECO:0000313" key="4">
    <source>
        <dbReference type="Proteomes" id="UP001295444"/>
    </source>
</evidence>
<name>A0AAD1TH68_PELCU</name>
<dbReference type="GO" id="GO:0005765">
    <property type="term" value="C:lysosomal membrane"/>
    <property type="evidence" value="ECO:0007669"/>
    <property type="project" value="TreeGrafter"/>
</dbReference>
<dbReference type="GO" id="GO:0045055">
    <property type="term" value="P:regulated exocytosis"/>
    <property type="evidence" value="ECO:0007669"/>
    <property type="project" value="TreeGrafter"/>
</dbReference>
<organism evidence="3 4">
    <name type="scientific">Pelobates cultripes</name>
    <name type="common">Western spadefoot toad</name>
    <dbReference type="NCBI Taxonomy" id="61616"/>
    <lineage>
        <taxon>Eukaryota</taxon>
        <taxon>Metazoa</taxon>
        <taxon>Chordata</taxon>
        <taxon>Craniata</taxon>
        <taxon>Vertebrata</taxon>
        <taxon>Euteleostomi</taxon>
        <taxon>Amphibia</taxon>
        <taxon>Batrachia</taxon>
        <taxon>Anura</taxon>
        <taxon>Pelobatoidea</taxon>
        <taxon>Pelobatidae</taxon>
        <taxon>Pelobates</taxon>
    </lineage>
</organism>